<accession>A0A3B1DL09</accession>
<sequence length="365" mass="40604">EFFEGLSAMDLREALVDPRVSVFVGRDASQRWLNDALARIDEAVLGMVIATPGVRARILPPADAVTGRVSAAQAEEFRRLQAKVSATYAKRDKAWWGRRYREAQQGGEPLRVLVPTSRYSTYIRHAAMDLAEAFEGLGCEAMVVMEAGPSSRPSTVGHLRPVAEFEPDLIALVNYFRGDAGMPYPEQVPWLCWVQDAMPHQFAERRWGALDFVAGHVHKELTASEGFPRERSMSFPVVASTRKFYPEPVEAGLAARFACEVAYVSHQSETPEVFHARCVAEAGDAGTARLLEALRPLVEAEAVEPMGSSLLDRLERLTREVMQRCQSSVDESGVTFVFRQYALPLADRVLRHQTLGWAAEVCARR</sequence>
<evidence type="ECO:0000313" key="1">
    <source>
        <dbReference type="EMBL" id="VAX39601.1"/>
    </source>
</evidence>
<organism evidence="1">
    <name type="scientific">hydrothermal vent metagenome</name>
    <dbReference type="NCBI Taxonomy" id="652676"/>
    <lineage>
        <taxon>unclassified sequences</taxon>
        <taxon>metagenomes</taxon>
        <taxon>ecological metagenomes</taxon>
    </lineage>
</organism>
<feature type="non-terminal residue" evidence="1">
    <location>
        <position position="1"/>
    </location>
</feature>
<reference evidence="1" key="1">
    <citation type="submission" date="2018-06" db="EMBL/GenBank/DDBJ databases">
        <authorList>
            <person name="Zhirakovskaya E."/>
        </authorList>
    </citation>
    <scope>NUCLEOTIDE SEQUENCE</scope>
</reference>
<name>A0A3B1DL09_9ZZZZ</name>
<protein>
    <submittedName>
        <fullName evidence="1">Uncharacterized protein</fullName>
    </submittedName>
</protein>
<dbReference type="AlphaFoldDB" id="A0A3B1DL09"/>
<proteinExistence type="predicted"/>
<feature type="non-terminal residue" evidence="1">
    <location>
        <position position="365"/>
    </location>
</feature>
<gene>
    <name evidence="1" type="ORF">MNBD_PLANCTO03-1000</name>
</gene>
<dbReference type="EMBL" id="UOGK01000266">
    <property type="protein sequence ID" value="VAX39601.1"/>
    <property type="molecule type" value="Genomic_DNA"/>
</dbReference>